<dbReference type="AlphaFoldDB" id="A0A0F3KZ08"/>
<organism evidence="2 3">
    <name type="scientific">Luteibacter yeojuensis</name>
    <dbReference type="NCBI Taxonomy" id="345309"/>
    <lineage>
        <taxon>Bacteria</taxon>
        <taxon>Pseudomonadati</taxon>
        <taxon>Pseudomonadota</taxon>
        <taxon>Gammaproteobacteria</taxon>
        <taxon>Lysobacterales</taxon>
        <taxon>Rhodanobacteraceae</taxon>
        <taxon>Luteibacter</taxon>
    </lineage>
</organism>
<sequence length="1091" mass="116115">MLPPQAPPAQVSPQEAAATAALRRLTDHEAWLLAQHGAMPQPPDAPAAGQEAAFLAAFDAAMAAPVDAGPGIVATPRTQALAAVLGAVMKDEAALRRLDGTLGVAAADTIRAWLAAGGAASGTQASFVRFGGTRYAGAIALHAAAGDGPAWLFLPDAGWEAFPSLAQLHAVVARRFREQAAHGDELPGMAADAVRAAVAGGVVDTDPASGDVLGTLAADIIGVQRARAAAAWQYFNDGLLTATGLGDALRDAVGLHHAIDVTRILARRDRLLFDEVHAGRLAQLPSGVADAWRVAFHAYQAEVTGIEQAMADGHAPFPASLDAFARAALQQRLQARGLSEAVDDIELVVRDTTPPSSILGYLWQPAAATREHPANLLQLAYTNATTEVVRVRGPGGVPLSAPLSPSAVASMVRALNLHERYPAYLDAHGATSHGGLGRAALRFAAEDARTAYYVPGEPHAFIDDRDERGYRMVDAVLASPTPASRPTVGGHAIVAHQVTYRGAVLADVLVIGVATPGSAPRIVAWTPGAPDGKELREFESRAQMAAEFLHASAFESYLLQRIPLDLALTDAQGNPRFDTTGTRLATWVFNQGGLQGTRTDEVFGERAITGDVFATLDTTGRQLLARNARWLTRSTEAVDRGRAMAMARLITSAVHPAGELGATMAREVVTAIPAMLGQAWRFYDAVKAGDGTEAFFAFVDGYKAFLAIAPGPSAGAASARVAWLRASRGSPRLVRGTARAPAQALFEQRFVVRGVRARDATRVEDGILHIGGEPFIEHAGLLYRVRFDKNIGGWRLNRLGAPDSVFTGPAIERTAGGGWTYRRVGLLGGSGRGQPHGRRAGPYPPGRPPRELISLMRDPSLYNPEINALSGGQLRSLWIELRSRAGHHAERIVRAMRARDGRGAGTLTVAERAHWDEALRIARSNPAVPVNMGPAATPIDLSARRIDGMQRLRADEWPAELWYYTDIRGDMPPYHAVVHLPQLRASEQIVGVPLVSYAPATPSMQVVPRWYGVAREGLQLGQLLTSVRVDLRRLRGQATAAGRPAFDLYRVGPADSPAFVLRPAPTDLDPRGLRPLSLMPGDYVYSLPAAR</sequence>
<dbReference type="Pfam" id="PF20178">
    <property type="entry name" value="ToxA_N"/>
    <property type="match status" value="1"/>
</dbReference>
<dbReference type="RefSeq" id="WP_045829163.1">
    <property type="nucleotide sequence ID" value="NZ_JZRB01000016.1"/>
</dbReference>
<reference evidence="2 3" key="1">
    <citation type="submission" date="2015-03" db="EMBL/GenBank/DDBJ databases">
        <title>Draft genome sequence of Luteibacter yeojuensis strain SU11.</title>
        <authorList>
            <person name="Sulaiman J."/>
            <person name="Priya K."/>
            <person name="Chan K.-G."/>
        </authorList>
    </citation>
    <scope>NUCLEOTIDE SEQUENCE [LARGE SCALE GENOMIC DNA]</scope>
    <source>
        <strain evidence="2 3">SU11</strain>
    </source>
</reference>
<name>A0A0F3KZ08_9GAMM</name>
<proteinExistence type="predicted"/>
<dbReference type="Proteomes" id="UP000033651">
    <property type="component" value="Unassembled WGS sequence"/>
</dbReference>
<keyword evidence="3" id="KW-1185">Reference proteome</keyword>
<dbReference type="InterPro" id="IPR046673">
    <property type="entry name" value="ToxA_N"/>
</dbReference>
<protein>
    <recommendedName>
        <fullName evidence="1">Dermonecrotic toxin N-terminal domain-containing protein</fullName>
    </recommendedName>
</protein>
<evidence type="ECO:0000313" key="2">
    <source>
        <dbReference type="EMBL" id="KJV35349.1"/>
    </source>
</evidence>
<dbReference type="EMBL" id="JZRB01000016">
    <property type="protein sequence ID" value="KJV35349.1"/>
    <property type="molecule type" value="Genomic_DNA"/>
</dbReference>
<gene>
    <name evidence="2" type="ORF">VI08_08680</name>
</gene>
<dbReference type="PATRIC" id="fig|345309.4.peg.952"/>
<evidence type="ECO:0000313" key="3">
    <source>
        <dbReference type="Proteomes" id="UP000033651"/>
    </source>
</evidence>
<accession>A0A0F3KZ08</accession>
<feature type="domain" description="Dermonecrotic toxin N-terminal" evidence="1">
    <location>
        <begin position="315"/>
        <end position="564"/>
    </location>
</feature>
<comment type="caution">
    <text evidence="2">The sequence shown here is derived from an EMBL/GenBank/DDBJ whole genome shotgun (WGS) entry which is preliminary data.</text>
</comment>
<evidence type="ECO:0000259" key="1">
    <source>
        <dbReference type="Pfam" id="PF20178"/>
    </source>
</evidence>